<dbReference type="Pfam" id="PF25649">
    <property type="entry name" value="Rotavirus_VP2"/>
    <property type="match status" value="1"/>
</dbReference>
<proteinExistence type="predicted"/>
<evidence type="ECO:0000256" key="1">
    <source>
        <dbReference type="SAM" id="MobiDB-lite"/>
    </source>
</evidence>
<reference evidence="2 3" key="1">
    <citation type="journal article" date="2015" name="Emerg. Infect. Dis.">
        <title>Candidate new rotavirus species in sheltered dogs, hungary.</title>
        <authorList>
            <person name="Mihalov-Kovacs E."/>
            <person name="Gellert A."/>
            <person name="Marton S."/>
            <person name="Farkas S.L."/>
            <person name="Feher E."/>
            <person name="Oldal M."/>
            <person name="Jakab F."/>
            <person name="Martella V."/>
            <person name="Banyai K."/>
        </authorList>
    </citation>
    <scope>NUCLEOTIDE SEQUENCE [LARGE SCALE GENOMIC DNA]</scope>
    <source>
        <strain evidence="2">KE528/2012</strain>
    </source>
</reference>
<feature type="compositionally biased region" description="Basic and acidic residues" evidence="1">
    <location>
        <begin position="114"/>
        <end position="125"/>
    </location>
</feature>
<protein>
    <submittedName>
        <fullName evidence="2">VP2</fullName>
    </submittedName>
</protein>
<accession>A0A0E3M2B9</accession>
<feature type="compositionally biased region" description="Basic and acidic residues" evidence="1">
    <location>
        <begin position="94"/>
        <end position="106"/>
    </location>
</feature>
<evidence type="ECO:0000313" key="3">
    <source>
        <dbReference type="Proteomes" id="UP000159125"/>
    </source>
</evidence>
<sequence>MSLIGTLEKYLSALEEIRTKGGLQKIHDDLLHELDMFIDDIDVKEERETKTLFEKINRILRKKGIKTTPIENEFNSKKFVEKNNAVETDNTNGKTDETTIGKEKGNADTTQRNVKNDDEKQHDDSSSINSYVQNVINIRDILSKTLFVDTDADDYAIYLPSEVPESIKPIQIDVIPINMFETFANMRKINTINISHNDLISDTYGPAEILYDSIFFSDMDLEKYGNIEKYFLYKASNVSRKLPNVDYMTECTKIPNPYNSDNTITTMFGQGTYYDMLMDRTDKSLVGRRTDAQYDDISVDAINRQISISLRIHPVDDQLLNIAMNNCIQTQPLQPVLNEYIMIAADGYVASPKKRYDRNTLTISNVFSPVFNRLCVLSGTTYRARTLQSMTFMSRLWKTNVFKTSLEDDIAKMYAGAEISMTTIDGTTASLATINISAAEQALIGILNASFFRFDFNLTGPQNSLGAAVSALIALIVLPIDQDTMDNDTYDMLCNTVFNEMMANAMNLPAFVRRAGDENAFRRYVNGPIPREASAFIRFILLRRGWLLFQRSDDRTIHCDILVPNCDTQNVNDQPYVLLSDFFAAILESSRRNPNPGKNTSANSFRRLIRGLRDIVCNKIMPTMRLIRYNIERIARIQNMLPYSADLALVNPSLRDERLRANIPLSGFLSLLMGISKAPDAFDWTTVLTFCDSMRKLNYAETISVEEALTVAISSHDIDKSVSKKDIIKDVLHAPTSAVAAITKVPSASLSALLSDTVLINLVKNSRPFRKIIDIVKVLKAAFQHSPTASYGVVKGALLMSSPQNFRRSSQYVKRDNVIHSVVDGIQKFKAEDLVKGNHFPGLINSIKNGDDIYIEGPLPVRTSHSSEVATASFAFLTMNSPYDAFIDPTDLQHQRLIKVRAVDHFSDSSIDMIPSKFDNLLAKTSVFVHDAQNLMVQSKSTVRRFNYHESLLHIDVANLIDFSVALPTELQLFDGTLVYDV</sequence>
<feature type="region of interest" description="Disordered" evidence="1">
    <location>
        <begin position="84"/>
        <end position="126"/>
    </location>
</feature>
<name>A0A0E3M2B9_9REOV</name>
<organism evidence="2 3">
    <name type="scientific">Rotavirus I</name>
    <dbReference type="NCBI Taxonomy" id="1637496"/>
    <lineage>
        <taxon>Viruses</taxon>
        <taxon>Riboviria</taxon>
        <taxon>Orthornavirae</taxon>
        <taxon>Duplornaviricota</taxon>
        <taxon>Resentoviricetes</taxon>
        <taxon>Reovirales</taxon>
        <taxon>Sedoreoviridae</taxon>
        <taxon>Rotavirus</taxon>
        <taxon>Rotavirus iotagastroenteritidis</taxon>
    </lineage>
</organism>
<dbReference type="Proteomes" id="UP000159125">
    <property type="component" value="Genome"/>
</dbReference>
<evidence type="ECO:0000313" key="2">
    <source>
        <dbReference type="EMBL" id="AKA63286.1"/>
    </source>
</evidence>
<dbReference type="EMBL" id="KM369904">
    <property type="protein sequence ID" value="AKA63286.1"/>
    <property type="molecule type" value="Genomic_RNA"/>
</dbReference>